<evidence type="ECO:0000256" key="4">
    <source>
        <dbReference type="ARBA" id="ARBA00023136"/>
    </source>
</evidence>
<dbReference type="InterPro" id="IPR036640">
    <property type="entry name" value="ABC1_TM_sf"/>
</dbReference>
<keyword evidence="4 6" id="KW-0472">Membrane</keyword>
<keyword evidence="8" id="KW-1185">Reference proteome</keyword>
<evidence type="ECO:0000256" key="2">
    <source>
        <dbReference type="ARBA" id="ARBA00022692"/>
    </source>
</evidence>
<organism evidence="7 8">
    <name type="scientific">Spirodela intermedia</name>
    <name type="common">Intermediate duckweed</name>
    <dbReference type="NCBI Taxonomy" id="51605"/>
    <lineage>
        <taxon>Eukaryota</taxon>
        <taxon>Viridiplantae</taxon>
        <taxon>Streptophyta</taxon>
        <taxon>Embryophyta</taxon>
        <taxon>Tracheophyta</taxon>
        <taxon>Spermatophyta</taxon>
        <taxon>Magnoliopsida</taxon>
        <taxon>Liliopsida</taxon>
        <taxon>Araceae</taxon>
        <taxon>Lemnoideae</taxon>
        <taxon>Spirodela</taxon>
    </lineage>
</organism>
<dbReference type="OrthoDB" id="6500128at2759"/>
<feature type="compositionally biased region" description="Basic and acidic residues" evidence="5">
    <location>
        <begin position="166"/>
        <end position="178"/>
    </location>
</feature>
<accession>A0A7I8L6X9</accession>
<dbReference type="EMBL" id="LR746275">
    <property type="protein sequence ID" value="CAA7405787.1"/>
    <property type="molecule type" value="Genomic_DNA"/>
</dbReference>
<evidence type="ECO:0000256" key="6">
    <source>
        <dbReference type="SAM" id="Phobius"/>
    </source>
</evidence>
<proteinExistence type="predicted"/>
<evidence type="ECO:0000313" key="7">
    <source>
        <dbReference type="EMBL" id="CAA7405787.1"/>
    </source>
</evidence>
<feature type="region of interest" description="Disordered" evidence="5">
    <location>
        <begin position="1"/>
        <end position="44"/>
    </location>
</feature>
<feature type="transmembrane region" description="Helical" evidence="6">
    <location>
        <begin position="118"/>
        <end position="135"/>
    </location>
</feature>
<dbReference type="GO" id="GO:0042626">
    <property type="term" value="F:ATPase-coupled transmembrane transporter activity"/>
    <property type="evidence" value="ECO:0007669"/>
    <property type="project" value="TreeGrafter"/>
</dbReference>
<dbReference type="Gene3D" id="1.20.1560.10">
    <property type="entry name" value="ABC transporter type 1, transmembrane domain"/>
    <property type="match status" value="1"/>
</dbReference>
<dbReference type="PANTHER" id="PTHR24222:SF63">
    <property type="entry name" value="ATP BINDING CASSETTE SUBFAMILY B"/>
    <property type="match status" value="1"/>
</dbReference>
<evidence type="ECO:0000256" key="3">
    <source>
        <dbReference type="ARBA" id="ARBA00022989"/>
    </source>
</evidence>
<comment type="subcellular location">
    <subcellularLocation>
        <location evidence="1">Membrane</location>
        <topology evidence="1">Multi-pass membrane protein</topology>
    </subcellularLocation>
</comment>
<evidence type="ECO:0000256" key="1">
    <source>
        <dbReference type="ARBA" id="ARBA00004141"/>
    </source>
</evidence>
<dbReference type="GO" id="GO:0005524">
    <property type="term" value="F:ATP binding"/>
    <property type="evidence" value="ECO:0007669"/>
    <property type="project" value="InterPro"/>
</dbReference>
<sequence length="208" mass="22452">MGGGHEDGELGGNVVNRDGGFNEKHAGPTGSSSENAARDGCCPGSDQIIEDEGTKVVRFRKLFSFADSTDIVLMVLGTIGVMANGVSMPLITLLFGNLTDSFGESPDIKDVVDRVSKVSLQYVYLAIGAGLASFLRDLLDGHRREAGNEDQESVLEDHLETGDRLLRQGDEHGGSRGKDVRRHRLHSRRHGREDGVMVHYKPSSSSSC</sequence>
<keyword evidence="2 6" id="KW-0812">Transmembrane</keyword>
<dbReference type="InterPro" id="IPR039421">
    <property type="entry name" value="Type_1_exporter"/>
</dbReference>
<keyword evidence="3 6" id="KW-1133">Transmembrane helix</keyword>
<gene>
    <name evidence="7" type="ORF">SI8410_12016465</name>
</gene>
<dbReference type="SUPFAM" id="SSF90123">
    <property type="entry name" value="ABC transporter transmembrane region"/>
    <property type="match status" value="1"/>
</dbReference>
<reference evidence="7" key="1">
    <citation type="submission" date="2020-02" db="EMBL/GenBank/DDBJ databases">
        <authorList>
            <person name="Scholz U."/>
            <person name="Mascher M."/>
            <person name="Fiebig A."/>
        </authorList>
    </citation>
    <scope>NUCLEOTIDE SEQUENCE</scope>
</reference>
<feature type="region of interest" description="Disordered" evidence="5">
    <location>
        <begin position="166"/>
        <end position="208"/>
    </location>
</feature>
<feature type="compositionally biased region" description="Basic residues" evidence="5">
    <location>
        <begin position="179"/>
        <end position="190"/>
    </location>
</feature>
<dbReference type="GO" id="GO:0005886">
    <property type="term" value="C:plasma membrane"/>
    <property type="evidence" value="ECO:0007669"/>
    <property type="project" value="TreeGrafter"/>
</dbReference>
<dbReference type="Proteomes" id="UP000663760">
    <property type="component" value="Chromosome 12"/>
</dbReference>
<feature type="transmembrane region" description="Helical" evidence="6">
    <location>
        <begin position="71"/>
        <end position="98"/>
    </location>
</feature>
<name>A0A7I8L6X9_SPIIN</name>
<dbReference type="PANTHER" id="PTHR24222">
    <property type="entry name" value="ABC TRANSPORTER B FAMILY"/>
    <property type="match status" value="1"/>
</dbReference>
<evidence type="ECO:0000256" key="5">
    <source>
        <dbReference type="SAM" id="MobiDB-lite"/>
    </source>
</evidence>
<protein>
    <submittedName>
        <fullName evidence="7">Uncharacterized protein</fullName>
    </submittedName>
</protein>
<evidence type="ECO:0000313" key="8">
    <source>
        <dbReference type="Proteomes" id="UP000663760"/>
    </source>
</evidence>
<dbReference type="AlphaFoldDB" id="A0A7I8L6X9"/>